<gene>
    <name evidence="1" type="ORF">GZ77_17870</name>
</gene>
<reference evidence="1 2" key="1">
    <citation type="submission" date="2014-06" db="EMBL/GenBank/DDBJ databases">
        <title>Whole Genome Sequences of Three Symbiotic Endozoicomonas Bacteria.</title>
        <authorList>
            <person name="Neave M.J."/>
            <person name="Apprill A."/>
            <person name="Voolstra C.R."/>
        </authorList>
    </citation>
    <scope>NUCLEOTIDE SEQUENCE [LARGE SCALE GENOMIC DNA]</scope>
    <source>
        <strain evidence="1 2">LMG 24815</strain>
    </source>
</reference>
<dbReference type="eggNOG" id="COG1553">
    <property type="taxonomic scope" value="Bacteria"/>
</dbReference>
<accession>A0A081N1T3</accession>
<dbReference type="AlphaFoldDB" id="A0A081N1T3"/>
<protein>
    <recommendedName>
        <fullName evidence="3">Sulfur reduction protein DsrE</fullName>
    </recommendedName>
</protein>
<comment type="caution">
    <text evidence="1">The sequence shown here is derived from an EMBL/GenBank/DDBJ whole genome shotgun (WGS) entry which is preliminary data.</text>
</comment>
<dbReference type="RefSeq" id="WP_034877766.1">
    <property type="nucleotide sequence ID" value="NZ_JOKG01000004.1"/>
</dbReference>
<dbReference type="Proteomes" id="UP000028006">
    <property type="component" value="Unassembled WGS sequence"/>
</dbReference>
<dbReference type="InterPro" id="IPR027396">
    <property type="entry name" value="DsrEFH-like"/>
</dbReference>
<dbReference type="EMBL" id="JOKG01000004">
    <property type="protein sequence ID" value="KEQ12406.1"/>
    <property type="molecule type" value="Genomic_DNA"/>
</dbReference>
<evidence type="ECO:0000313" key="1">
    <source>
        <dbReference type="EMBL" id="KEQ12406.1"/>
    </source>
</evidence>
<evidence type="ECO:0008006" key="3">
    <source>
        <dbReference type="Google" id="ProtNLM"/>
    </source>
</evidence>
<keyword evidence="2" id="KW-1185">Reference proteome</keyword>
<sequence length="107" mass="11769">MSDYLLIESRDPFDSGCSHYHQLAEDLVRSGKKVTLLLVQNGVLPARPCDASKALTDMSRQGVEILADDFSLQERGIDPGSLAEGVMAASLEIVIEQMVEGRKVLWH</sequence>
<evidence type="ECO:0000313" key="2">
    <source>
        <dbReference type="Proteomes" id="UP000028006"/>
    </source>
</evidence>
<proteinExistence type="predicted"/>
<organism evidence="1 2">
    <name type="scientific">Endozoicomonas montiporae</name>
    <dbReference type="NCBI Taxonomy" id="1027273"/>
    <lineage>
        <taxon>Bacteria</taxon>
        <taxon>Pseudomonadati</taxon>
        <taxon>Pseudomonadota</taxon>
        <taxon>Gammaproteobacteria</taxon>
        <taxon>Oceanospirillales</taxon>
        <taxon>Endozoicomonadaceae</taxon>
        <taxon>Endozoicomonas</taxon>
    </lineage>
</organism>
<dbReference type="SUPFAM" id="SSF75169">
    <property type="entry name" value="DsrEFH-like"/>
    <property type="match status" value="1"/>
</dbReference>
<dbReference type="Gene3D" id="3.40.1260.10">
    <property type="entry name" value="DsrEFH-like"/>
    <property type="match status" value="1"/>
</dbReference>
<name>A0A081N1T3_9GAMM</name>